<gene>
    <name evidence="5" type="ORF">RZN69_16855</name>
</gene>
<dbReference type="AlphaFoldDB" id="A0AAQ3QSF2"/>
<reference evidence="5 6" key="1">
    <citation type="submission" date="2023-10" db="EMBL/GenBank/DDBJ databases">
        <title>Rubellicoccus peritrichatus gen. nov., sp. nov., isolated from an algae of coral reef tank.</title>
        <authorList>
            <person name="Luo J."/>
        </authorList>
    </citation>
    <scope>NUCLEOTIDE SEQUENCE [LARGE SCALE GENOMIC DNA]</scope>
    <source>
        <strain evidence="5 6">CR14</strain>
    </source>
</reference>
<dbReference type="GO" id="GO:0000976">
    <property type="term" value="F:transcription cis-regulatory region binding"/>
    <property type="evidence" value="ECO:0007669"/>
    <property type="project" value="TreeGrafter"/>
</dbReference>
<dbReference type="RefSeq" id="WP_317832465.1">
    <property type="nucleotide sequence ID" value="NZ_CP136920.1"/>
</dbReference>
<feature type="domain" description="HTH lacI-type" evidence="4">
    <location>
        <begin position="7"/>
        <end position="61"/>
    </location>
</feature>
<dbReference type="Gene3D" id="1.10.260.40">
    <property type="entry name" value="lambda repressor-like DNA-binding domains"/>
    <property type="match status" value="1"/>
</dbReference>
<evidence type="ECO:0000259" key="4">
    <source>
        <dbReference type="PROSITE" id="PS50932"/>
    </source>
</evidence>
<keyword evidence="3" id="KW-0804">Transcription</keyword>
<organism evidence="5 6">
    <name type="scientific">Rubellicoccus peritrichatus</name>
    <dbReference type="NCBI Taxonomy" id="3080537"/>
    <lineage>
        <taxon>Bacteria</taxon>
        <taxon>Pseudomonadati</taxon>
        <taxon>Verrucomicrobiota</taxon>
        <taxon>Opitutia</taxon>
        <taxon>Puniceicoccales</taxon>
        <taxon>Cerasicoccaceae</taxon>
        <taxon>Rubellicoccus</taxon>
    </lineage>
</organism>
<protein>
    <submittedName>
        <fullName evidence="5">LacI family DNA-binding transcriptional regulator</fullName>
    </submittedName>
</protein>
<accession>A0AAQ3QSF2</accession>
<dbReference type="PANTHER" id="PTHR30146:SF109">
    <property type="entry name" value="HTH-TYPE TRANSCRIPTIONAL REGULATOR GALS"/>
    <property type="match status" value="1"/>
</dbReference>
<dbReference type="EMBL" id="CP136920">
    <property type="protein sequence ID" value="WOO40291.1"/>
    <property type="molecule type" value="Genomic_DNA"/>
</dbReference>
<dbReference type="Proteomes" id="UP001304300">
    <property type="component" value="Chromosome"/>
</dbReference>
<evidence type="ECO:0000313" key="6">
    <source>
        <dbReference type="Proteomes" id="UP001304300"/>
    </source>
</evidence>
<evidence type="ECO:0000256" key="1">
    <source>
        <dbReference type="ARBA" id="ARBA00023015"/>
    </source>
</evidence>
<dbReference type="PROSITE" id="PS50932">
    <property type="entry name" value="HTH_LACI_2"/>
    <property type="match status" value="1"/>
</dbReference>
<keyword evidence="2 5" id="KW-0238">DNA-binding</keyword>
<evidence type="ECO:0000256" key="2">
    <source>
        <dbReference type="ARBA" id="ARBA00023125"/>
    </source>
</evidence>
<keyword evidence="6" id="KW-1185">Reference proteome</keyword>
<dbReference type="Gene3D" id="3.40.50.2300">
    <property type="match status" value="2"/>
</dbReference>
<evidence type="ECO:0000313" key="5">
    <source>
        <dbReference type="EMBL" id="WOO40291.1"/>
    </source>
</evidence>
<dbReference type="InterPro" id="IPR028082">
    <property type="entry name" value="Peripla_BP_I"/>
</dbReference>
<evidence type="ECO:0000256" key="3">
    <source>
        <dbReference type="ARBA" id="ARBA00023163"/>
    </source>
</evidence>
<dbReference type="SUPFAM" id="SSF47413">
    <property type="entry name" value="lambda repressor-like DNA-binding domains"/>
    <property type="match status" value="1"/>
</dbReference>
<dbReference type="GO" id="GO:0003700">
    <property type="term" value="F:DNA-binding transcription factor activity"/>
    <property type="evidence" value="ECO:0007669"/>
    <property type="project" value="TreeGrafter"/>
</dbReference>
<dbReference type="Pfam" id="PF00356">
    <property type="entry name" value="LacI"/>
    <property type="match status" value="1"/>
</dbReference>
<keyword evidence="1" id="KW-0805">Transcription regulation</keyword>
<proteinExistence type="predicted"/>
<dbReference type="InterPro" id="IPR010982">
    <property type="entry name" value="Lambda_DNA-bd_dom_sf"/>
</dbReference>
<sequence>MSFGKRVTQKDVALRANVSRSAVSLALRNDPRLPGKTIEHIQKIATEMGYAPDPWLASLSSYRRSDYPRDLNMTIAMVTNWETKGAWRNQSINLHYYEGAKEMAAQLGYKIEEFWIKEHGGENRTASILYNRGIKGILLIPMPPDVHTLDFDFSKFSVVQVGRTLNWPIVNTVAYDHYNAMHQIVFILRVMGYRRIGFAAAKRENKRNESTWLASFLAKQYDFTSEMAQIPIHRPEKLEKEPFLNWFQENQCDVIISNDLRLYQYLKDAGYRIPDDVAFSCQCLDTAENVAGIYMDYKVAGAHAISFLHMMMMRDQRGCPKDPIRHLVEGSWHDGKTVLNRNKPMSD</sequence>
<name>A0AAQ3QSF2_9BACT</name>
<dbReference type="KEGG" id="puo:RZN69_16855"/>
<dbReference type="InterPro" id="IPR000843">
    <property type="entry name" value="HTH_LacI"/>
</dbReference>
<dbReference type="SMART" id="SM00354">
    <property type="entry name" value="HTH_LACI"/>
    <property type="match status" value="1"/>
</dbReference>
<dbReference type="CDD" id="cd01392">
    <property type="entry name" value="HTH_LacI"/>
    <property type="match status" value="1"/>
</dbReference>
<dbReference type="SUPFAM" id="SSF53822">
    <property type="entry name" value="Periplasmic binding protein-like I"/>
    <property type="match status" value="1"/>
</dbReference>
<dbReference type="PANTHER" id="PTHR30146">
    <property type="entry name" value="LACI-RELATED TRANSCRIPTIONAL REPRESSOR"/>
    <property type="match status" value="1"/>
</dbReference>